<protein>
    <submittedName>
        <fullName evidence="2">Uncharacterized protein</fullName>
    </submittedName>
</protein>
<sequence>MNDPAQATQKMVQLAKCRLGVAYINILKIQKSLVFGKYNNHPQVKREVNKLITFFKKEGILVMQEDTAIPMMLSRTCLKYSKNIMHGIVSLEKYYHKISEMKKLTKEHVTEYNSLCNELAGLQGALILMGKWGIIIYDKDTIVVHMTKEVLIGILRLVKAAYKNAPEEEQLQQHRENCTFSTTLAKVLSYEKLVLMLALDLLPLGPYFHRHKEFHITLLAQSINVLMEMFIQFIQLHSHILHLLASNIFLDYATDIATKAPNYTTSLNNYSNYLFYDRVTARITVWLMPEDGVQEAPFHYYADTSSTFAAFEEVSGWFKPLLLHYRTHYFYKHLMDNETEVMFTKLHNDLRVIKPKKLRRQCLPTLLHLQNKLTTTIACSQQSKPFKDQKEINEKFERKTMKWKRWLWYDGVEIPSDIAPTTTASLIDDDHAIDELEINSSHLCIQALKEDDSVLYNIKDTVDLMIPAIEGTEDQNMIDEQEDKQALLHTSMVPVVTQIHKPQPQILTNFDDHASLFKTLQTKNKGNARASTKTKDPVDKQGEGNGSSDGIVTGAAISTGTTTGTDMIKATVPSIRTDCGGVLIAPWSSNKLESSLRHSTSYTIKEGHATKASRKGCKDKVLQRTAGNIWRNFQKLGGMEDQMSGGAEERSSGLGNSSLGLRWIFRRKELTEEVQEFIYWRQVGADQ</sequence>
<dbReference type="EMBL" id="JABBWM010000028">
    <property type="protein sequence ID" value="KAG2108215.1"/>
    <property type="molecule type" value="Genomic_DNA"/>
</dbReference>
<name>A0A9P7F875_9AGAM</name>
<dbReference type="GeneID" id="64695969"/>
<accession>A0A9P7F875</accession>
<proteinExistence type="predicted"/>
<organism evidence="2 3">
    <name type="scientific">Suillus discolor</name>
    <dbReference type="NCBI Taxonomy" id="1912936"/>
    <lineage>
        <taxon>Eukaryota</taxon>
        <taxon>Fungi</taxon>
        <taxon>Dikarya</taxon>
        <taxon>Basidiomycota</taxon>
        <taxon>Agaricomycotina</taxon>
        <taxon>Agaricomycetes</taxon>
        <taxon>Agaricomycetidae</taxon>
        <taxon>Boletales</taxon>
        <taxon>Suillineae</taxon>
        <taxon>Suillaceae</taxon>
        <taxon>Suillus</taxon>
    </lineage>
</organism>
<keyword evidence="3" id="KW-1185">Reference proteome</keyword>
<comment type="caution">
    <text evidence="2">The sequence shown here is derived from an EMBL/GenBank/DDBJ whole genome shotgun (WGS) entry which is preliminary data.</text>
</comment>
<dbReference type="RefSeq" id="XP_041292734.1">
    <property type="nucleotide sequence ID" value="XM_041433710.1"/>
</dbReference>
<feature type="region of interest" description="Disordered" evidence="1">
    <location>
        <begin position="523"/>
        <end position="552"/>
    </location>
</feature>
<dbReference type="Proteomes" id="UP000823399">
    <property type="component" value="Unassembled WGS sequence"/>
</dbReference>
<evidence type="ECO:0000256" key="1">
    <source>
        <dbReference type="SAM" id="MobiDB-lite"/>
    </source>
</evidence>
<evidence type="ECO:0000313" key="2">
    <source>
        <dbReference type="EMBL" id="KAG2108215.1"/>
    </source>
</evidence>
<dbReference type="AlphaFoldDB" id="A0A9P7F875"/>
<gene>
    <name evidence="2" type="ORF">F5147DRAFT_652937</name>
</gene>
<evidence type="ECO:0000313" key="3">
    <source>
        <dbReference type="Proteomes" id="UP000823399"/>
    </source>
</evidence>
<reference evidence="2" key="1">
    <citation type="journal article" date="2020" name="New Phytol.">
        <title>Comparative genomics reveals dynamic genome evolution in host specialist ectomycorrhizal fungi.</title>
        <authorList>
            <person name="Lofgren L.A."/>
            <person name="Nguyen N.H."/>
            <person name="Vilgalys R."/>
            <person name="Ruytinx J."/>
            <person name="Liao H.L."/>
            <person name="Branco S."/>
            <person name="Kuo A."/>
            <person name="LaButti K."/>
            <person name="Lipzen A."/>
            <person name="Andreopoulos W."/>
            <person name="Pangilinan J."/>
            <person name="Riley R."/>
            <person name="Hundley H."/>
            <person name="Na H."/>
            <person name="Barry K."/>
            <person name="Grigoriev I.V."/>
            <person name="Stajich J.E."/>
            <person name="Kennedy P.G."/>
        </authorList>
    </citation>
    <scope>NUCLEOTIDE SEQUENCE</scope>
    <source>
        <strain evidence="2">FC423</strain>
    </source>
</reference>
<feature type="compositionally biased region" description="Basic and acidic residues" evidence="1">
    <location>
        <begin position="533"/>
        <end position="542"/>
    </location>
</feature>